<dbReference type="Proteomes" id="UP000789901">
    <property type="component" value="Unassembled WGS sequence"/>
</dbReference>
<proteinExistence type="predicted"/>
<accession>A0ABN7UHD7</accession>
<dbReference type="EMBL" id="CAJVQB010002642">
    <property type="protein sequence ID" value="CAG8582281.1"/>
    <property type="molecule type" value="Genomic_DNA"/>
</dbReference>
<organism evidence="1 2">
    <name type="scientific">Gigaspora margarita</name>
    <dbReference type="NCBI Taxonomy" id="4874"/>
    <lineage>
        <taxon>Eukaryota</taxon>
        <taxon>Fungi</taxon>
        <taxon>Fungi incertae sedis</taxon>
        <taxon>Mucoromycota</taxon>
        <taxon>Glomeromycotina</taxon>
        <taxon>Glomeromycetes</taxon>
        <taxon>Diversisporales</taxon>
        <taxon>Gigasporaceae</taxon>
        <taxon>Gigaspora</taxon>
    </lineage>
</organism>
<keyword evidence="2" id="KW-1185">Reference proteome</keyword>
<reference evidence="1 2" key="1">
    <citation type="submission" date="2021-06" db="EMBL/GenBank/DDBJ databases">
        <authorList>
            <person name="Kallberg Y."/>
            <person name="Tangrot J."/>
            <person name="Rosling A."/>
        </authorList>
    </citation>
    <scope>NUCLEOTIDE SEQUENCE [LARGE SCALE GENOMIC DNA]</scope>
    <source>
        <strain evidence="1 2">120-4 pot B 10/14</strain>
    </source>
</reference>
<evidence type="ECO:0000313" key="2">
    <source>
        <dbReference type="Proteomes" id="UP000789901"/>
    </source>
</evidence>
<sequence>MAIIGKWESPQYVPSLNPTGDNLYTHRLNANEMVKAYECYQGKTCINI</sequence>
<comment type="caution">
    <text evidence="1">The sequence shown here is derived from an EMBL/GenBank/DDBJ whole genome shotgun (WGS) entry which is preliminary data.</text>
</comment>
<evidence type="ECO:0000313" key="1">
    <source>
        <dbReference type="EMBL" id="CAG8582281.1"/>
    </source>
</evidence>
<protein>
    <submittedName>
        <fullName evidence="1">39868_t:CDS:1</fullName>
    </submittedName>
</protein>
<gene>
    <name evidence="1" type="ORF">GMARGA_LOCUS6004</name>
</gene>
<name>A0ABN7UHD7_GIGMA</name>